<organism evidence="8 9">
    <name type="scientific">Laodelphax striatellus</name>
    <name type="common">Small brown planthopper</name>
    <name type="synonym">Delphax striatella</name>
    <dbReference type="NCBI Taxonomy" id="195883"/>
    <lineage>
        <taxon>Eukaryota</taxon>
        <taxon>Metazoa</taxon>
        <taxon>Ecdysozoa</taxon>
        <taxon>Arthropoda</taxon>
        <taxon>Hexapoda</taxon>
        <taxon>Insecta</taxon>
        <taxon>Pterygota</taxon>
        <taxon>Neoptera</taxon>
        <taxon>Paraneoptera</taxon>
        <taxon>Hemiptera</taxon>
        <taxon>Auchenorrhyncha</taxon>
        <taxon>Fulgoroidea</taxon>
        <taxon>Delphacidae</taxon>
        <taxon>Criomorphinae</taxon>
        <taxon>Laodelphax</taxon>
    </lineage>
</organism>
<dbReference type="InterPro" id="IPR018247">
    <property type="entry name" value="EF_Hand_1_Ca_BS"/>
</dbReference>
<keyword evidence="6" id="KW-0326">Glycosidase</keyword>
<dbReference type="AlphaFoldDB" id="A0A482XNF5"/>
<feature type="disulfide bond" evidence="7">
    <location>
        <begin position="62"/>
        <end position="146"/>
    </location>
</feature>
<dbReference type="FunFam" id="1.10.530.10:FF:000019">
    <property type="entry name" value="lysozyme"/>
    <property type="match status" value="1"/>
</dbReference>
<evidence type="ECO:0000256" key="7">
    <source>
        <dbReference type="PIRSR" id="PIRSR608597-3"/>
    </source>
</evidence>
<dbReference type="PANTHER" id="PTHR11195:SF22">
    <property type="entry name" value="LYSOZYME"/>
    <property type="match status" value="1"/>
</dbReference>
<keyword evidence="3" id="KW-0929">Antimicrobial</keyword>
<dbReference type="PROSITE" id="PS00018">
    <property type="entry name" value="EF_HAND_1"/>
    <property type="match status" value="1"/>
</dbReference>
<dbReference type="PANTHER" id="PTHR11195">
    <property type="entry name" value="DESTABILASE-RELATED"/>
    <property type="match status" value="1"/>
</dbReference>
<dbReference type="OrthoDB" id="6337871at2759"/>
<dbReference type="Gene3D" id="1.10.530.10">
    <property type="match status" value="1"/>
</dbReference>
<dbReference type="GO" id="GO:0031640">
    <property type="term" value="P:killing of cells of another organism"/>
    <property type="evidence" value="ECO:0007669"/>
    <property type="project" value="UniProtKB-KW"/>
</dbReference>
<dbReference type="CDD" id="cd16890">
    <property type="entry name" value="lyz_i"/>
    <property type="match status" value="1"/>
</dbReference>
<keyword evidence="4" id="KW-0081">Bacteriolytic enzyme</keyword>
<dbReference type="InterPro" id="IPR008597">
    <property type="entry name" value="Invert_lysozyme"/>
</dbReference>
<evidence type="ECO:0000313" key="9">
    <source>
        <dbReference type="Proteomes" id="UP000291343"/>
    </source>
</evidence>
<evidence type="ECO:0000313" key="8">
    <source>
        <dbReference type="EMBL" id="RZF47247.1"/>
    </source>
</evidence>
<comment type="caution">
    <text evidence="8">The sequence shown here is derived from an EMBL/GenBank/DDBJ whole genome shotgun (WGS) entry which is preliminary data.</text>
</comment>
<dbReference type="GO" id="GO:0003796">
    <property type="term" value="F:lysozyme activity"/>
    <property type="evidence" value="ECO:0007669"/>
    <property type="project" value="UniProtKB-EC"/>
</dbReference>
<reference evidence="8 9" key="1">
    <citation type="journal article" date="2017" name="Gigascience">
        <title>Genome sequence of the small brown planthopper, Laodelphax striatellus.</title>
        <authorList>
            <person name="Zhu J."/>
            <person name="Jiang F."/>
            <person name="Wang X."/>
            <person name="Yang P."/>
            <person name="Bao Y."/>
            <person name="Zhao W."/>
            <person name="Wang W."/>
            <person name="Lu H."/>
            <person name="Wang Q."/>
            <person name="Cui N."/>
            <person name="Li J."/>
            <person name="Chen X."/>
            <person name="Luo L."/>
            <person name="Yu J."/>
            <person name="Kang L."/>
            <person name="Cui F."/>
        </authorList>
    </citation>
    <scope>NUCLEOTIDE SEQUENCE [LARGE SCALE GENOMIC DNA]</scope>
    <source>
        <strain evidence="8">Lst14</strain>
    </source>
</reference>
<keyword evidence="5" id="KW-0378">Hydrolase</keyword>
<gene>
    <name evidence="8" type="ORF">LSTR_LSTR004956</name>
</gene>
<dbReference type="Pfam" id="PF05497">
    <property type="entry name" value="Destabilase"/>
    <property type="match status" value="1"/>
</dbReference>
<evidence type="ECO:0000256" key="2">
    <source>
        <dbReference type="ARBA" id="ARBA00012732"/>
    </source>
</evidence>
<dbReference type="EC" id="3.2.1.17" evidence="2"/>
<evidence type="ECO:0000256" key="3">
    <source>
        <dbReference type="ARBA" id="ARBA00022529"/>
    </source>
</evidence>
<evidence type="ECO:0000256" key="1">
    <source>
        <dbReference type="ARBA" id="ARBA00000632"/>
    </source>
</evidence>
<feature type="disulfide bond" evidence="7">
    <location>
        <begin position="79"/>
        <end position="84"/>
    </location>
</feature>
<feature type="disulfide bond" evidence="7">
    <location>
        <begin position="116"/>
        <end position="122"/>
    </location>
</feature>
<keyword evidence="7" id="KW-1015">Disulfide bond</keyword>
<evidence type="ECO:0000256" key="5">
    <source>
        <dbReference type="ARBA" id="ARBA00022801"/>
    </source>
</evidence>
<dbReference type="EMBL" id="QKKF02004629">
    <property type="protein sequence ID" value="RZF47247.1"/>
    <property type="molecule type" value="Genomic_DNA"/>
</dbReference>
<proteinExistence type="predicted"/>
<accession>A0A482XNF5</accession>
<sequence>MVVSESHSSPCRQRGRRVPSTASLLQFAVLLAAIALIGPIAVQAAVVRESGADELPEFTEACLGCICDATSACNLTIGCTAGLCGPFLIGRQYWFDAGAPVLAGDSWQRSGAYEACTVDPYCSTSTMYNYMSRYIQDCNGDGEITCDDYARIHYLGGLQCDMPIHNYAYYRVFRQCVSKIANLK</sequence>
<dbReference type="InParanoid" id="A0A482XNF5"/>
<dbReference type="PROSITE" id="PS51909">
    <property type="entry name" value="LYSOZYME_I"/>
    <property type="match status" value="1"/>
</dbReference>
<dbReference type="GO" id="GO:0042742">
    <property type="term" value="P:defense response to bacterium"/>
    <property type="evidence" value="ECO:0007669"/>
    <property type="project" value="UniProtKB-KW"/>
</dbReference>
<evidence type="ECO:0000256" key="6">
    <source>
        <dbReference type="ARBA" id="ARBA00023295"/>
    </source>
</evidence>
<name>A0A482XNF5_LAOST</name>
<comment type="catalytic activity">
    <reaction evidence="1">
        <text>Hydrolysis of (1-&gt;4)-beta-linkages between N-acetylmuramic acid and N-acetyl-D-glucosamine residues in a peptidoglycan and between N-acetyl-D-glucosamine residues in chitodextrins.</text>
        <dbReference type="EC" id="3.2.1.17"/>
    </reaction>
</comment>
<keyword evidence="9" id="KW-1185">Reference proteome</keyword>
<feature type="disulfide bond" evidence="7">
    <location>
        <begin position="67"/>
        <end position="73"/>
    </location>
</feature>
<protein>
    <recommendedName>
        <fullName evidence="2">lysozyme</fullName>
        <ecNumber evidence="2">3.2.1.17</ecNumber>
    </recommendedName>
</protein>
<dbReference type="SMR" id="A0A482XNF5"/>
<evidence type="ECO:0000256" key="4">
    <source>
        <dbReference type="ARBA" id="ARBA00022638"/>
    </source>
</evidence>
<dbReference type="Proteomes" id="UP000291343">
    <property type="component" value="Unassembled WGS sequence"/>
</dbReference>